<dbReference type="Pfam" id="PF03476">
    <property type="entry name" value="MOSC_N"/>
    <property type="match status" value="1"/>
</dbReference>
<comment type="caution">
    <text evidence="2">The sequence shown here is derived from an EMBL/GenBank/DDBJ whole genome shotgun (WGS) entry which is preliminary data.</text>
</comment>
<feature type="domain" description="MOSC" evidence="1">
    <location>
        <begin position="146"/>
        <end position="314"/>
    </location>
</feature>
<protein>
    <recommendedName>
        <fullName evidence="1">MOSC domain-containing protein</fullName>
    </recommendedName>
</protein>
<dbReference type="EMBL" id="JBAWTH010000002">
    <property type="protein sequence ID" value="KAL2292768.1"/>
    <property type="molecule type" value="Genomic_DNA"/>
</dbReference>
<dbReference type="InterPro" id="IPR005302">
    <property type="entry name" value="MoCF_Sase_C"/>
</dbReference>
<dbReference type="Pfam" id="PF03473">
    <property type="entry name" value="MOSC"/>
    <property type="match status" value="1"/>
</dbReference>
<dbReference type="InterPro" id="IPR005303">
    <property type="entry name" value="MOCOS_middle"/>
</dbReference>
<evidence type="ECO:0000313" key="3">
    <source>
        <dbReference type="Proteomes" id="UP001600888"/>
    </source>
</evidence>
<dbReference type="PROSITE" id="PS51340">
    <property type="entry name" value="MOSC"/>
    <property type="match status" value="1"/>
</dbReference>
<reference evidence="2 3" key="1">
    <citation type="submission" date="2024-03" db="EMBL/GenBank/DDBJ databases">
        <title>A high-quality draft genome sequence of Diaporthe vaccinii, a causative agent of upright dieback and viscid rot disease in cranberry plants.</title>
        <authorList>
            <person name="Sarrasin M."/>
            <person name="Lang B.F."/>
            <person name="Burger G."/>
        </authorList>
    </citation>
    <scope>NUCLEOTIDE SEQUENCE [LARGE SCALE GENOMIC DNA]</scope>
    <source>
        <strain evidence="2 3">IS7</strain>
    </source>
</reference>
<name>A0ABR4FDK1_9PEZI</name>
<keyword evidence="3" id="KW-1185">Reference proteome</keyword>
<gene>
    <name evidence="2" type="ORF">FJTKL_07838</name>
</gene>
<dbReference type="SUPFAM" id="SSF50800">
    <property type="entry name" value="PK beta-barrel domain-like"/>
    <property type="match status" value="1"/>
</dbReference>
<accession>A0ABR4FDK1</accession>
<sequence>MMKITQLYVYPIKSLQGIALQSAKLNRQGVQHDRRFMLLRVHDDGHHEPVEVVRYPACALFVPEIVDGKIVVKYQIPEEKACPPTQAQKTPLEIPLEPETSGLETVEVDLYKSKTMGYRMPEAHSSWFSSCLGFETILVYVGDGKRQVLGTMSPHAQNKQNQGWLSSMKSYIGSNEDPHWLTFTCVASYLIATEASVNDVSSRLPPGEDMDIRKFRPNIVVEGEGAFDEDYWGEIEVENGVRFDLTGNCGRCVSINVDYATGRPGTGESGNVLKKLMKDRRVDKGNKYSPIFGRYGFLQRERAEIQVGQEVAITKRMEERCVWVSTLRYPLDLPRQSFCRAEAFSPVGSHRLRLLLERQKHPRPPTQCAVDHVKRIVWAVP</sequence>
<dbReference type="PANTHER" id="PTHR14237">
    <property type="entry name" value="MOLYBDOPTERIN COFACTOR SULFURASE MOSC"/>
    <property type="match status" value="1"/>
</dbReference>
<dbReference type="PANTHER" id="PTHR14237:SF34">
    <property type="entry name" value="MOSC DOMAIN PROTEIN (AFU_ORTHOLOGUE AFUA_2G07820)"/>
    <property type="match status" value="1"/>
</dbReference>
<dbReference type="InterPro" id="IPR011037">
    <property type="entry name" value="Pyrv_Knase-like_insert_dom_sf"/>
</dbReference>
<dbReference type="SUPFAM" id="SSF141673">
    <property type="entry name" value="MOSC N-terminal domain-like"/>
    <property type="match status" value="1"/>
</dbReference>
<dbReference type="Proteomes" id="UP001600888">
    <property type="component" value="Unassembled WGS sequence"/>
</dbReference>
<evidence type="ECO:0000259" key="1">
    <source>
        <dbReference type="PROSITE" id="PS51340"/>
    </source>
</evidence>
<proteinExistence type="predicted"/>
<evidence type="ECO:0000313" key="2">
    <source>
        <dbReference type="EMBL" id="KAL2292768.1"/>
    </source>
</evidence>
<organism evidence="2 3">
    <name type="scientific">Diaporthe vaccinii</name>
    <dbReference type="NCBI Taxonomy" id="105482"/>
    <lineage>
        <taxon>Eukaryota</taxon>
        <taxon>Fungi</taxon>
        <taxon>Dikarya</taxon>
        <taxon>Ascomycota</taxon>
        <taxon>Pezizomycotina</taxon>
        <taxon>Sordariomycetes</taxon>
        <taxon>Sordariomycetidae</taxon>
        <taxon>Diaporthales</taxon>
        <taxon>Diaporthaceae</taxon>
        <taxon>Diaporthe</taxon>
        <taxon>Diaporthe eres species complex</taxon>
    </lineage>
</organism>